<name>A0ABT3QFH5_9PROT</name>
<dbReference type="RefSeq" id="WP_086554098.1">
    <property type="nucleotide sequence ID" value="NZ_JAERKX010000002.1"/>
</dbReference>
<protein>
    <submittedName>
        <fullName evidence="1">DUF465 domain-containing protein</fullName>
    </submittedName>
</protein>
<accession>A0ABT3QFH5</accession>
<evidence type="ECO:0000313" key="1">
    <source>
        <dbReference type="EMBL" id="MCX2564042.1"/>
    </source>
</evidence>
<dbReference type="EMBL" id="JAPIUZ010000004">
    <property type="protein sequence ID" value="MCX2564042.1"/>
    <property type="molecule type" value="Genomic_DNA"/>
</dbReference>
<dbReference type="Proteomes" id="UP001301152">
    <property type="component" value="Unassembled WGS sequence"/>
</dbReference>
<evidence type="ECO:0000313" key="2">
    <source>
        <dbReference type="Proteomes" id="UP001301152"/>
    </source>
</evidence>
<organism evidence="1 2">
    <name type="scientific">Acetobacter thailandicus</name>
    <dbReference type="NCBI Taxonomy" id="1502842"/>
    <lineage>
        <taxon>Bacteria</taxon>
        <taxon>Pseudomonadati</taxon>
        <taxon>Pseudomonadota</taxon>
        <taxon>Alphaproteobacteria</taxon>
        <taxon>Acetobacterales</taxon>
        <taxon>Acetobacteraceae</taxon>
        <taxon>Acetobacter</taxon>
    </lineage>
</organism>
<reference evidence="1 2" key="1">
    <citation type="submission" date="2022-11" db="EMBL/GenBank/DDBJ databases">
        <title>Genome sequencing of Acetobacter type strain.</title>
        <authorList>
            <person name="Heo J."/>
            <person name="Lee D."/>
            <person name="Han B.-H."/>
            <person name="Hong S.-B."/>
            <person name="Kwon S.-W."/>
        </authorList>
    </citation>
    <scope>NUCLEOTIDE SEQUENCE [LARGE SCALE GENOMIC DNA]</scope>
    <source>
        <strain evidence="1 2">KACC 21253</strain>
    </source>
</reference>
<dbReference type="InterPro" id="IPR038444">
    <property type="entry name" value="DUF465_sf"/>
</dbReference>
<comment type="caution">
    <text evidence="1">The sequence shown here is derived from an EMBL/GenBank/DDBJ whole genome shotgun (WGS) entry which is preliminary data.</text>
</comment>
<gene>
    <name evidence="1" type="ORF">OQ497_08730</name>
</gene>
<dbReference type="InterPro" id="IPR007420">
    <property type="entry name" value="DUF465"/>
</dbReference>
<proteinExistence type="predicted"/>
<dbReference type="Gene3D" id="6.10.280.50">
    <property type="match status" value="1"/>
</dbReference>
<sequence length="54" mass="6384">MTILSRIANLKSRHSRIDQQIESEDGRPRPDQRVLTTLKLKKLRLKEEIERLSS</sequence>
<keyword evidence="2" id="KW-1185">Reference proteome</keyword>
<dbReference type="Pfam" id="PF04325">
    <property type="entry name" value="DUF465"/>
    <property type="match status" value="1"/>
</dbReference>